<dbReference type="Pfam" id="PF03193">
    <property type="entry name" value="RsgA_GTPase"/>
    <property type="match status" value="1"/>
</dbReference>
<keyword evidence="1 2" id="KW-0690">Ribosome biogenesis</keyword>
<dbReference type="OrthoDB" id="9809485at2"/>
<keyword evidence="2" id="KW-0342">GTP-binding</keyword>
<evidence type="ECO:0000313" key="6">
    <source>
        <dbReference type="EMBL" id="POR04329.1"/>
    </source>
</evidence>
<evidence type="ECO:0000313" key="5">
    <source>
        <dbReference type="EMBL" id="POR04173.1"/>
    </source>
</evidence>
<comment type="subcellular location">
    <subcellularLocation>
        <location evidence="2">Cytoplasm</location>
    </subcellularLocation>
</comment>
<dbReference type="AlphaFoldDB" id="A0A2S4JKD1"/>
<dbReference type="HAMAP" id="MF_01820">
    <property type="entry name" value="GTPase_RsgA"/>
    <property type="match status" value="1"/>
</dbReference>
<dbReference type="EMBL" id="LPWH01000081">
    <property type="protein sequence ID" value="POR00006.1"/>
    <property type="molecule type" value="Genomic_DNA"/>
</dbReference>
<evidence type="ECO:0000256" key="2">
    <source>
        <dbReference type="HAMAP-Rule" id="MF_01820"/>
    </source>
</evidence>
<keyword evidence="2" id="KW-0479">Metal-binding</keyword>
<dbReference type="GO" id="GO:0042274">
    <property type="term" value="P:ribosomal small subunit biogenesis"/>
    <property type="evidence" value="ECO:0007669"/>
    <property type="project" value="UniProtKB-UniRule"/>
</dbReference>
<dbReference type="RefSeq" id="WP_103679495.1">
    <property type="nucleotide sequence ID" value="NZ_LPWH01000015.1"/>
</dbReference>
<feature type="binding site" evidence="2">
    <location>
        <position position="307"/>
    </location>
    <ligand>
        <name>Zn(2+)</name>
        <dbReference type="ChEBI" id="CHEBI:29105"/>
    </ligand>
</feature>
<comment type="similarity">
    <text evidence="2">Belongs to the TRAFAC class YlqF/YawG GTPase family. RsgA subfamily.</text>
</comment>
<evidence type="ECO:0000313" key="7">
    <source>
        <dbReference type="Proteomes" id="UP000237350"/>
    </source>
</evidence>
<dbReference type="EMBL" id="LPWH01000015">
    <property type="protein sequence ID" value="POR04329.1"/>
    <property type="molecule type" value="Genomic_DNA"/>
</dbReference>
<dbReference type="GO" id="GO:0005737">
    <property type="term" value="C:cytoplasm"/>
    <property type="evidence" value="ECO:0007669"/>
    <property type="project" value="UniProtKB-SubCell"/>
</dbReference>
<sequence>MSSPAFWGWTGAEDALRGNIPGEFIPARVRVAHSSSWLVMVPGQDREVQVKLAGSFLHHGSDPGEAPLPRTGDWVLLSPSGEVIHRLLPRRTALIRQEAGRARRPQVLAANVDRAFLVFGLDGERSFSPGLLERLLTITAGAGVRPVVILNKVDLAAPGKRERIVGQVQAHYPDLPLYITSALPGGKCCGEGLEEVRRLVPAGTTACFLGRSGAGKSSLITALFGEGSPEGERIRRGSVRSRDARGRHTTSAATLWMLPPGFGCDEGGMVIDTPGLREVQLWGDRDVLRDSFADIEDLAGGCRFRDCRHQGEPGCAVQGALARGDLPLQRFEHYLEYRQELLGAAGARGSRVRGG</sequence>
<keyword evidence="2" id="KW-0378">Hydrolase</keyword>
<keyword evidence="2" id="KW-0963">Cytoplasm</keyword>
<keyword evidence="2" id="KW-0699">rRNA-binding</keyword>
<dbReference type="EMBL" id="LPWH01000028">
    <property type="protein sequence ID" value="POR04173.1"/>
    <property type="molecule type" value="Genomic_DNA"/>
</dbReference>
<keyword evidence="7" id="KW-1185">Reference proteome</keyword>
<dbReference type="InterPro" id="IPR027417">
    <property type="entry name" value="P-loop_NTPase"/>
</dbReference>
<dbReference type="GO" id="GO:0003924">
    <property type="term" value="F:GTPase activity"/>
    <property type="evidence" value="ECO:0007669"/>
    <property type="project" value="UniProtKB-UniRule"/>
</dbReference>
<evidence type="ECO:0000256" key="1">
    <source>
        <dbReference type="ARBA" id="ARBA00022517"/>
    </source>
</evidence>
<reference evidence="4" key="1">
    <citation type="submission" date="2015-12" db="EMBL/GenBank/DDBJ databases">
        <authorList>
            <person name="Shamseldin A."/>
            <person name="Moawad H."/>
            <person name="Abd El-Rahim W.M."/>
            <person name="Sadowsky M.J."/>
        </authorList>
    </citation>
    <scope>NUCLEOTIDE SEQUENCE [LARGE SCALE GENOMIC DNA]</scope>
    <source>
        <strain evidence="4">JC133</strain>
    </source>
</reference>
<dbReference type="NCBIfam" id="TIGR00157">
    <property type="entry name" value="ribosome small subunit-dependent GTPase A"/>
    <property type="match status" value="1"/>
</dbReference>
<dbReference type="GO" id="GO:0005525">
    <property type="term" value="F:GTP binding"/>
    <property type="evidence" value="ECO:0007669"/>
    <property type="project" value="UniProtKB-UniRule"/>
</dbReference>
<evidence type="ECO:0000313" key="4">
    <source>
        <dbReference type="EMBL" id="POR00006.1"/>
    </source>
</evidence>
<dbReference type="SUPFAM" id="SSF52540">
    <property type="entry name" value="P-loop containing nucleoside triphosphate hydrolases"/>
    <property type="match status" value="1"/>
</dbReference>
<dbReference type="Proteomes" id="UP000237350">
    <property type="component" value="Unassembled WGS sequence"/>
</dbReference>
<dbReference type="PANTHER" id="PTHR32120:SF10">
    <property type="entry name" value="SMALL RIBOSOMAL SUBUNIT BIOGENESIS GTPASE RSGA"/>
    <property type="match status" value="1"/>
</dbReference>
<dbReference type="InterPro" id="IPR010914">
    <property type="entry name" value="RsgA_GTPase_dom"/>
</dbReference>
<dbReference type="EC" id="3.6.1.-" evidence="2"/>
<evidence type="ECO:0000259" key="3">
    <source>
        <dbReference type="PROSITE" id="PS50936"/>
    </source>
</evidence>
<feature type="domain" description="EngC GTPase" evidence="3">
    <location>
        <begin position="110"/>
        <end position="277"/>
    </location>
</feature>
<dbReference type="CDD" id="cd01854">
    <property type="entry name" value="YjeQ_EngC"/>
    <property type="match status" value="1"/>
</dbReference>
<dbReference type="PANTHER" id="PTHR32120">
    <property type="entry name" value="SMALL RIBOSOMAL SUBUNIT BIOGENESIS GTPASE RSGA"/>
    <property type="match status" value="1"/>
</dbReference>
<feature type="binding site" evidence="2">
    <location>
        <position position="309"/>
    </location>
    <ligand>
        <name>Zn(2+)</name>
        <dbReference type="ChEBI" id="CHEBI:29105"/>
    </ligand>
</feature>
<keyword evidence="2" id="KW-0694">RNA-binding</keyword>
<comment type="function">
    <text evidence="2">One of several proteins that assist in the late maturation steps of the functional core of the 30S ribosomal subunit. Helps release RbfA from mature subunits. May play a role in the assembly of ribosomal proteins into the subunit. Circularly permuted GTPase that catalyzes slow GTP hydrolysis, GTPase activity is stimulated by the 30S ribosomal subunit.</text>
</comment>
<reference evidence="7" key="2">
    <citation type="submission" date="2015-12" db="EMBL/GenBank/DDBJ databases">
        <authorList>
            <person name="Lodha T.D."/>
            <person name="Chintalapati S."/>
            <person name="Chintalapati V.R."/>
            <person name="Sravanthi T."/>
        </authorList>
    </citation>
    <scope>NUCLEOTIDE SEQUENCE [LARGE SCALE GENOMIC DNA]</scope>
    <source>
        <strain evidence="7">JC133</strain>
    </source>
</reference>
<accession>A0A2S4JKD1</accession>
<comment type="cofactor">
    <cofactor evidence="2">
        <name>Zn(2+)</name>
        <dbReference type="ChEBI" id="CHEBI:29105"/>
    </cofactor>
    <text evidence="2">Binds 1 zinc ion per subunit.</text>
</comment>
<dbReference type="PROSITE" id="PS50936">
    <property type="entry name" value="ENGC_GTPASE"/>
    <property type="match status" value="1"/>
</dbReference>
<feature type="binding site" evidence="2">
    <location>
        <position position="302"/>
    </location>
    <ligand>
        <name>Zn(2+)</name>
        <dbReference type="ChEBI" id="CHEBI:29105"/>
    </ligand>
</feature>
<dbReference type="Gene3D" id="3.40.50.300">
    <property type="entry name" value="P-loop containing nucleotide triphosphate hydrolases"/>
    <property type="match status" value="1"/>
</dbReference>
<keyword evidence="2" id="KW-0862">Zinc</keyword>
<gene>
    <name evidence="2" type="primary">rsgA</name>
    <name evidence="6" type="ORF">AU468_03235</name>
    <name evidence="5" type="ORF">AU468_03520</name>
    <name evidence="4" type="ORF">AU468_09900</name>
</gene>
<dbReference type="GO" id="GO:0019843">
    <property type="term" value="F:rRNA binding"/>
    <property type="evidence" value="ECO:0007669"/>
    <property type="project" value="UniProtKB-KW"/>
</dbReference>
<dbReference type="GO" id="GO:0046872">
    <property type="term" value="F:metal ion binding"/>
    <property type="evidence" value="ECO:0007669"/>
    <property type="project" value="UniProtKB-KW"/>
</dbReference>
<name>A0A2S4JKD1_9SPIO</name>
<dbReference type="Gene3D" id="1.10.40.50">
    <property type="entry name" value="Probable gtpase engc, domain 3"/>
    <property type="match status" value="1"/>
</dbReference>
<dbReference type="InterPro" id="IPR004881">
    <property type="entry name" value="Ribosome_biogen_GTPase_RsgA"/>
</dbReference>
<proteinExistence type="inferred from homology"/>
<feature type="binding site" evidence="2">
    <location>
        <begin position="151"/>
        <end position="154"/>
    </location>
    <ligand>
        <name>GTP</name>
        <dbReference type="ChEBI" id="CHEBI:37565"/>
    </ligand>
</feature>
<comment type="subunit">
    <text evidence="2">Monomer. Associates with 30S ribosomal subunit, binds 16S rRNA.</text>
</comment>
<feature type="binding site" evidence="2">
    <location>
        <begin position="210"/>
        <end position="218"/>
    </location>
    <ligand>
        <name>GTP</name>
        <dbReference type="ChEBI" id="CHEBI:37565"/>
    </ligand>
</feature>
<comment type="caution">
    <text evidence="4">The sequence shown here is derived from an EMBL/GenBank/DDBJ whole genome shotgun (WGS) entry which is preliminary data.</text>
</comment>
<organism evidence="4 7">
    <name type="scientific">Alkalispirochaeta sphaeroplastigenens</name>
    <dbReference type="NCBI Taxonomy" id="1187066"/>
    <lineage>
        <taxon>Bacteria</taxon>
        <taxon>Pseudomonadati</taxon>
        <taxon>Spirochaetota</taxon>
        <taxon>Spirochaetia</taxon>
        <taxon>Spirochaetales</taxon>
        <taxon>Spirochaetaceae</taxon>
        <taxon>Alkalispirochaeta</taxon>
    </lineage>
</organism>
<protein>
    <recommendedName>
        <fullName evidence="2">Small ribosomal subunit biogenesis GTPase RsgA</fullName>
        <ecNumber evidence="2">3.6.1.-</ecNumber>
    </recommendedName>
</protein>
<keyword evidence="2" id="KW-0547">Nucleotide-binding</keyword>
<feature type="binding site" evidence="2">
    <location>
        <position position="315"/>
    </location>
    <ligand>
        <name>Zn(2+)</name>
        <dbReference type="ChEBI" id="CHEBI:29105"/>
    </ligand>
</feature>